<keyword evidence="1" id="KW-0378">Hydrolase</keyword>
<dbReference type="PANTHER" id="PTHR21445:SF0">
    <property type="entry name" value="APURINIC-APYRIMIDINIC ENDONUCLEASE"/>
    <property type="match status" value="1"/>
</dbReference>
<reference evidence="3" key="2">
    <citation type="submission" date="2022-12" db="EMBL/GenBank/DDBJ databases">
        <authorList>
            <person name="Dechsakulwatana C."/>
            <person name="Rungsihiranrut A."/>
            <person name="Muangchinda C."/>
            <person name="Ningthoujam R."/>
            <person name="Klankeo P."/>
            <person name="Pinyakong O."/>
        </authorList>
    </citation>
    <scope>NUCLEOTIDE SEQUENCE</scope>
    <source>
        <strain evidence="3">TL01-2</strain>
    </source>
</reference>
<dbReference type="SMART" id="SM00518">
    <property type="entry name" value="AP2Ec"/>
    <property type="match status" value="1"/>
</dbReference>
<feature type="domain" description="Xylose isomerase-like TIM barrel" evidence="2">
    <location>
        <begin position="28"/>
        <end position="268"/>
    </location>
</feature>
<evidence type="ECO:0000259" key="2">
    <source>
        <dbReference type="Pfam" id="PF01261"/>
    </source>
</evidence>
<evidence type="ECO:0000313" key="4">
    <source>
        <dbReference type="Proteomes" id="UP001269400"/>
    </source>
</evidence>
<proteinExistence type="predicted"/>
<dbReference type="InterPro" id="IPR001719">
    <property type="entry name" value="AP_endonuc_2"/>
</dbReference>
<dbReference type="InterPro" id="IPR036237">
    <property type="entry name" value="Xyl_isomerase-like_sf"/>
</dbReference>
<dbReference type="Pfam" id="PF01261">
    <property type="entry name" value="AP_endonuc_2"/>
    <property type="match status" value="1"/>
</dbReference>
<dbReference type="Proteomes" id="UP001269400">
    <property type="component" value="Unassembled WGS sequence"/>
</dbReference>
<dbReference type="PROSITE" id="PS51432">
    <property type="entry name" value="AP_NUCLEASE_F2_4"/>
    <property type="match status" value="1"/>
</dbReference>
<dbReference type="PANTHER" id="PTHR21445">
    <property type="entry name" value="ENDONUCLEASE IV ENDODEOXYRIBONUCLEASE IV"/>
    <property type="match status" value="1"/>
</dbReference>
<dbReference type="InterPro" id="IPR013022">
    <property type="entry name" value="Xyl_isomerase-like_TIM-brl"/>
</dbReference>
<dbReference type="AlphaFoldDB" id="A0AAX6NDK5"/>
<dbReference type="GO" id="GO:0003677">
    <property type="term" value="F:DNA binding"/>
    <property type="evidence" value="ECO:0007669"/>
    <property type="project" value="InterPro"/>
</dbReference>
<gene>
    <name evidence="3" type="ORF">O0Q50_21800</name>
</gene>
<reference evidence="3" key="1">
    <citation type="journal article" date="2022" name="J Environ Chem Eng">
        <title>Biodegradation of petroleum oil using a constructed nonpathogenic and heavy metal-tolerant bacterial consortium isolated from marine sponges.</title>
        <authorList>
            <person name="Dechsakulwatana C."/>
            <person name="Rungsihiranrut A."/>
            <person name="Muangchinda C."/>
            <person name="Ningthoujam R."/>
            <person name="Klankeo P."/>
            <person name="Pinyakong O."/>
        </authorList>
    </citation>
    <scope>NUCLEOTIDE SEQUENCE</scope>
    <source>
        <strain evidence="3">TL01-2</strain>
    </source>
</reference>
<dbReference type="GO" id="GO:0003906">
    <property type="term" value="F:DNA-(apurinic or apyrimidinic site) endonuclease activity"/>
    <property type="evidence" value="ECO:0007669"/>
    <property type="project" value="TreeGrafter"/>
</dbReference>
<dbReference type="GO" id="GO:0008081">
    <property type="term" value="F:phosphoric diester hydrolase activity"/>
    <property type="evidence" value="ECO:0007669"/>
    <property type="project" value="TreeGrafter"/>
</dbReference>
<dbReference type="GO" id="GO:0008270">
    <property type="term" value="F:zinc ion binding"/>
    <property type="evidence" value="ECO:0007669"/>
    <property type="project" value="InterPro"/>
</dbReference>
<comment type="caution">
    <text evidence="3">The sequence shown here is derived from an EMBL/GenBank/DDBJ whole genome shotgun (WGS) entry which is preliminary data.</text>
</comment>
<organism evidence="3 4">
    <name type="scientific">Priestia aryabhattai</name>
    <name type="common">Bacillus aryabhattai</name>
    <dbReference type="NCBI Taxonomy" id="412384"/>
    <lineage>
        <taxon>Bacteria</taxon>
        <taxon>Bacillati</taxon>
        <taxon>Bacillota</taxon>
        <taxon>Bacilli</taxon>
        <taxon>Bacillales</taxon>
        <taxon>Bacillaceae</taxon>
        <taxon>Priestia</taxon>
    </lineage>
</organism>
<protein>
    <submittedName>
        <fullName evidence="3">TIM barrel protein</fullName>
    </submittedName>
</protein>
<evidence type="ECO:0000256" key="1">
    <source>
        <dbReference type="ARBA" id="ARBA00022722"/>
    </source>
</evidence>
<dbReference type="RefSeq" id="WP_316911035.1">
    <property type="nucleotide sequence ID" value="NZ_JAPTGD010000002.1"/>
</dbReference>
<keyword evidence="1" id="KW-0540">Nuclease</keyword>
<evidence type="ECO:0000313" key="3">
    <source>
        <dbReference type="EMBL" id="MDU9693816.1"/>
    </source>
</evidence>
<dbReference type="EMBL" id="JAPTGD010000002">
    <property type="protein sequence ID" value="MDU9693816.1"/>
    <property type="molecule type" value="Genomic_DNA"/>
</dbReference>
<sequence length="274" mass="31996">MMRIGFHFPFSGGLKKLKERISSSRGNTFQIFARGLRGGTLHELNKKNLNALQEHIEYKNIKPVILHAPYVYNLANLESLDEEKVLEDLEYAKQFRAPYYVVHPGYYTKQHPLIAMENVKYQLWDILNKTDWMGQILVKNMRGAGTEMAADLREWRELITFHPQVKGALDLSRAYVAGYNFIGEENSEKFYCVIEDYIGWENIKVIYINDTHYTLGSRRDDRSPPPLGEGTIGFVGYRHILSKPKVKEKIWIVENSPDASYYLRTIDYLLRFFD</sequence>
<dbReference type="GO" id="GO:0006284">
    <property type="term" value="P:base-excision repair"/>
    <property type="evidence" value="ECO:0007669"/>
    <property type="project" value="TreeGrafter"/>
</dbReference>
<dbReference type="Gene3D" id="3.20.20.150">
    <property type="entry name" value="Divalent-metal-dependent TIM barrel enzymes"/>
    <property type="match status" value="1"/>
</dbReference>
<name>A0AAX6NDK5_PRIAR</name>
<dbReference type="SUPFAM" id="SSF51658">
    <property type="entry name" value="Xylose isomerase-like"/>
    <property type="match status" value="1"/>
</dbReference>
<accession>A0AAX6NDK5</accession>